<organism evidence="2 3">
    <name type="scientific">Candidatus Uhrbacteria bacterium RIFCSPLOWO2_02_FULL_48_12</name>
    <dbReference type="NCBI Taxonomy" id="1802407"/>
    <lineage>
        <taxon>Bacteria</taxon>
        <taxon>Candidatus Uhriibacteriota</taxon>
    </lineage>
</organism>
<dbReference type="AlphaFoldDB" id="A0A1F7VAC4"/>
<proteinExistence type="predicted"/>
<dbReference type="Proteomes" id="UP000178723">
    <property type="component" value="Unassembled WGS sequence"/>
</dbReference>
<dbReference type="Pfam" id="PF18480">
    <property type="entry name" value="DUF5615"/>
    <property type="match status" value="1"/>
</dbReference>
<dbReference type="STRING" id="1802407.A3I40_02590"/>
<comment type="caution">
    <text evidence="2">The sequence shown here is derived from an EMBL/GenBank/DDBJ whole genome shotgun (WGS) entry which is preliminary data.</text>
</comment>
<evidence type="ECO:0000313" key="2">
    <source>
        <dbReference type="EMBL" id="OGL87446.1"/>
    </source>
</evidence>
<feature type="domain" description="DUF5615" evidence="1">
    <location>
        <begin position="1"/>
        <end position="87"/>
    </location>
</feature>
<evidence type="ECO:0000313" key="3">
    <source>
        <dbReference type="Proteomes" id="UP000178723"/>
    </source>
</evidence>
<name>A0A1F7VAC4_9BACT</name>
<protein>
    <recommendedName>
        <fullName evidence="1">DUF5615 domain-containing protein</fullName>
    </recommendedName>
</protein>
<dbReference type="EMBL" id="MGEP01000010">
    <property type="protein sequence ID" value="OGL87446.1"/>
    <property type="molecule type" value="Genomic_DNA"/>
</dbReference>
<dbReference type="InterPro" id="IPR041049">
    <property type="entry name" value="DUF5615"/>
</dbReference>
<accession>A0A1F7VAC4</accession>
<sequence>MHVRDLGLGSATDAEIARHALKEKAVIITRDLDFANIILHPISTHYGVVVLRVPSYFTVKHIISLLKIFFSKVMTENLIRRLTIVEPGRYRMRG</sequence>
<reference evidence="2 3" key="1">
    <citation type="journal article" date="2016" name="Nat. Commun.">
        <title>Thousands of microbial genomes shed light on interconnected biogeochemical processes in an aquifer system.</title>
        <authorList>
            <person name="Anantharaman K."/>
            <person name="Brown C.T."/>
            <person name="Hug L.A."/>
            <person name="Sharon I."/>
            <person name="Castelle C.J."/>
            <person name="Probst A.J."/>
            <person name="Thomas B.C."/>
            <person name="Singh A."/>
            <person name="Wilkins M.J."/>
            <person name="Karaoz U."/>
            <person name="Brodie E.L."/>
            <person name="Williams K.H."/>
            <person name="Hubbard S.S."/>
            <person name="Banfield J.F."/>
        </authorList>
    </citation>
    <scope>NUCLEOTIDE SEQUENCE [LARGE SCALE GENOMIC DNA]</scope>
</reference>
<gene>
    <name evidence="2" type="ORF">A3I40_02590</name>
</gene>
<evidence type="ECO:0000259" key="1">
    <source>
        <dbReference type="Pfam" id="PF18480"/>
    </source>
</evidence>